<evidence type="ECO:0000313" key="2">
    <source>
        <dbReference type="Proteomes" id="UP000821598"/>
    </source>
</evidence>
<protein>
    <submittedName>
        <fullName evidence="1">Uncharacterized protein</fullName>
    </submittedName>
</protein>
<evidence type="ECO:0000313" key="1">
    <source>
        <dbReference type="EMBL" id="NVI09682.1"/>
    </source>
</evidence>
<sequence>MTVSSINWKNGQLITLDPGDTATCQTLTGGQLYGLIFYNAAANDAGANISVVWSQSQPPVTVSVPGTTANQGLASVLFVNGSDTTTVSAAMLEGQLGARVEAYIASVSMPEDTTGIINKPLPADGKNHFFEKFSRYYTVPASHWYQAQIHSNINQFISIQFAEESAVVNVVNSEADPAPRILAVGRAKNQYNTNVSQYQTISWSLQGNGQQLVFVNADSVQDSQGTSISLQSLSAQYARS</sequence>
<gene>
    <name evidence="1" type="ORF">FSB64_40115</name>
</gene>
<dbReference type="EMBL" id="VOMC01000115">
    <property type="protein sequence ID" value="NVI09682.1"/>
    <property type="molecule type" value="Genomic_DNA"/>
</dbReference>
<keyword evidence="2" id="KW-1185">Reference proteome</keyword>
<proteinExistence type="predicted"/>
<name>A0ABX2NYS7_9BURK</name>
<reference evidence="1 2" key="1">
    <citation type="submission" date="2019-08" db="EMBL/GenBank/DDBJ databases">
        <title>Paraburkholderia simonii sp. nov. and P. youngii sp. nov. Brazilian and Mexican Mimosa-associated rhizobia.</title>
        <authorList>
            <person name="Mavima L."/>
            <person name="Beukes C.W."/>
            <person name="Palmer M."/>
            <person name="De Meyer S.E."/>
            <person name="James E.K."/>
            <person name="Maluk M."/>
            <person name="Avontuur J.R."/>
            <person name="Chan W.Y."/>
            <person name="Venter S.N."/>
            <person name="Steenkamp E.T."/>
        </authorList>
    </citation>
    <scope>NUCLEOTIDE SEQUENCE [LARGE SCALE GENOMIC DNA]</scope>
    <source>
        <strain evidence="1 2">JPY454</strain>
    </source>
</reference>
<accession>A0ABX2NYS7</accession>
<comment type="caution">
    <text evidence="1">The sequence shown here is derived from an EMBL/GenBank/DDBJ whole genome shotgun (WGS) entry which is preliminary data.</text>
</comment>
<dbReference type="Proteomes" id="UP000821598">
    <property type="component" value="Unassembled WGS sequence"/>
</dbReference>
<organism evidence="1 2">
    <name type="scientific">Paraburkholderia youngii</name>
    <dbReference type="NCBI Taxonomy" id="2782701"/>
    <lineage>
        <taxon>Bacteria</taxon>
        <taxon>Pseudomonadati</taxon>
        <taxon>Pseudomonadota</taxon>
        <taxon>Betaproteobacteria</taxon>
        <taxon>Burkholderiales</taxon>
        <taxon>Burkholderiaceae</taxon>
        <taxon>Paraburkholderia</taxon>
    </lineage>
</organism>